<gene>
    <name evidence="2" type="ORF">PTTT1_LOCUS36210</name>
</gene>
<evidence type="ECO:0000256" key="1">
    <source>
        <dbReference type="SAM" id="MobiDB-lite"/>
    </source>
</evidence>
<feature type="region of interest" description="Disordered" evidence="1">
    <location>
        <begin position="55"/>
        <end position="79"/>
    </location>
</feature>
<organism evidence="2">
    <name type="scientific">Phaeodactylum tricornutum</name>
    <name type="common">Diatom</name>
    <dbReference type="NCBI Taxonomy" id="2850"/>
    <lineage>
        <taxon>Eukaryota</taxon>
        <taxon>Sar</taxon>
        <taxon>Stramenopiles</taxon>
        <taxon>Ochrophyta</taxon>
        <taxon>Bacillariophyta</taxon>
        <taxon>Bacillariophyceae</taxon>
        <taxon>Bacillariophycidae</taxon>
        <taxon>Naviculales</taxon>
        <taxon>Phaeodactylaceae</taxon>
        <taxon>Phaeodactylum</taxon>
    </lineage>
</organism>
<sequence length="537" mass="60009">MPSRRRRSNNLFFEAYCVFLRYPRTIAVIFSLLNPSTSFQLRSDQRIRLPAMGLAASTPKQEKRSEPEQAPETKQIKRRHKTEEWKIAVDTFAKQVLDPSYLHLPVRASTMEAASFYPSENNEQACLMPGTHKHLGGAYDATDGCIYGIPASAKAVMCLYPDGDKYKMTTIPLPEDAAKTTYKWLRGIFADGYLWAIPAWADSVLCVDVDAFWGRRPASGEVVQLIPLPDEHPKDMRWQWHGAGMNREKTAIYCIPSNAQRVLRVDLRMKTTSLIPIEYNPDKYPNFRIELANKWYGGILGEDNAVYGVCYRSCAVLRIDCESDTASLVGPDYGCAGYNWHGGVKTNGKIYAHPSHAPDSVLVINTNPDDHKEDPCSELPIKRAEYDKDIRINYKWLGGAIGADGNIYCPACDTSSVLKIDTQTEECTTFGFVGTLKNKWQGGILGRDDCIYCIPASGHHVLRIFTSPDIVGENPIQLIGQMPVHKDKWQGGHVGKDGALYFIPENGYRVLKVTPPNAPPSLVNGKLPEGDVKIEMM</sequence>
<dbReference type="SUPFAM" id="SSF101898">
    <property type="entry name" value="NHL repeat"/>
    <property type="match status" value="1"/>
</dbReference>
<reference evidence="2" key="1">
    <citation type="submission" date="2022-02" db="EMBL/GenBank/DDBJ databases">
        <authorList>
            <person name="Giguere J D."/>
        </authorList>
    </citation>
    <scope>NUCLEOTIDE SEQUENCE</scope>
    <source>
        <strain evidence="2">CCAP 1055/1</strain>
    </source>
</reference>
<name>A0A8J9SC43_PHATR</name>
<proteinExistence type="predicted"/>
<evidence type="ECO:0000313" key="2">
    <source>
        <dbReference type="EMBL" id="CAG9287664.1"/>
    </source>
</evidence>
<accession>A0A8J9SC43</accession>
<dbReference type="SUPFAM" id="SSF63829">
    <property type="entry name" value="Calcium-dependent phosphotriesterase"/>
    <property type="match status" value="1"/>
</dbReference>
<dbReference type="Proteomes" id="UP000836788">
    <property type="component" value="Chromosome 3"/>
</dbReference>
<protein>
    <submittedName>
        <fullName evidence="2">Uncharacterized protein</fullName>
    </submittedName>
</protein>
<dbReference type="EMBL" id="OU594944">
    <property type="protein sequence ID" value="CAG9287664.1"/>
    <property type="molecule type" value="Genomic_DNA"/>
</dbReference>
<dbReference type="AlphaFoldDB" id="A0A8J9SC43"/>